<dbReference type="PROSITE" id="PS51257">
    <property type="entry name" value="PROKAR_LIPOPROTEIN"/>
    <property type="match status" value="1"/>
</dbReference>
<reference evidence="2 3" key="1">
    <citation type="submission" date="2021-06" db="EMBL/GenBank/DDBJ databases">
        <title>Rheinheimera indica sp. nov., isolated from deep-sea sediment.</title>
        <authorList>
            <person name="Wang Z."/>
            <person name="Zhang X.-Y."/>
        </authorList>
    </citation>
    <scope>NUCLEOTIDE SEQUENCE [LARGE SCALE GENOMIC DNA]</scope>
    <source>
        <strain evidence="2 3">SM2107</strain>
    </source>
</reference>
<keyword evidence="3" id="KW-1185">Reference proteome</keyword>
<name>A0ABS6MHR8_9GAMM</name>
<feature type="chain" id="PRO_5046465303" description="Lipoprotein" evidence="1">
    <location>
        <begin position="30"/>
        <end position="159"/>
    </location>
</feature>
<dbReference type="Proteomes" id="UP000704611">
    <property type="component" value="Unassembled WGS sequence"/>
</dbReference>
<dbReference type="EMBL" id="JAHRID010000001">
    <property type="protein sequence ID" value="MBV2128360.1"/>
    <property type="molecule type" value="Genomic_DNA"/>
</dbReference>
<evidence type="ECO:0000313" key="2">
    <source>
        <dbReference type="EMBL" id="MBV2128360.1"/>
    </source>
</evidence>
<evidence type="ECO:0008006" key="4">
    <source>
        <dbReference type="Google" id="ProtNLM"/>
    </source>
</evidence>
<organism evidence="2 3">
    <name type="scientific">Arsukibacterium indicum</name>
    <dbReference type="NCBI Taxonomy" id="2848612"/>
    <lineage>
        <taxon>Bacteria</taxon>
        <taxon>Pseudomonadati</taxon>
        <taxon>Pseudomonadota</taxon>
        <taxon>Gammaproteobacteria</taxon>
        <taxon>Chromatiales</taxon>
        <taxon>Chromatiaceae</taxon>
        <taxon>Arsukibacterium</taxon>
    </lineage>
</organism>
<dbReference type="RefSeq" id="WP_217667590.1">
    <property type="nucleotide sequence ID" value="NZ_JAHRID010000001.1"/>
</dbReference>
<sequence length="159" mass="17926">MKLIKSIFYVLIISSLSACSMKSVKLAHANDPDLIKVCRHAFIDWRAASHMVDFYNFKCAQRAIEQGYLLGDSNLSSKDFSIPEAPSGKTWNEALALKELSADRITREKYGYILAVLEMKYRAKISKAKSELESGKITKEEFDNIKEEASEAFYGVPTT</sequence>
<protein>
    <recommendedName>
        <fullName evidence="4">Lipoprotein</fullName>
    </recommendedName>
</protein>
<gene>
    <name evidence="2" type="ORF">KQY15_04555</name>
</gene>
<accession>A0ABS6MHR8</accession>
<comment type="caution">
    <text evidence="2">The sequence shown here is derived from an EMBL/GenBank/DDBJ whole genome shotgun (WGS) entry which is preliminary data.</text>
</comment>
<feature type="signal peptide" evidence="1">
    <location>
        <begin position="1"/>
        <end position="29"/>
    </location>
</feature>
<proteinExistence type="predicted"/>
<evidence type="ECO:0000256" key="1">
    <source>
        <dbReference type="SAM" id="SignalP"/>
    </source>
</evidence>
<keyword evidence="1" id="KW-0732">Signal</keyword>
<evidence type="ECO:0000313" key="3">
    <source>
        <dbReference type="Proteomes" id="UP000704611"/>
    </source>
</evidence>